<organism evidence="1 2">
    <name type="scientific">Microcystis aeruginosa PCC 7806SL</name>
    <dbReference type="NCBI Taxonomy" id="1903187"/>
    <lineage>
        <taxon>Bacteria</taxon>
        <taxon>Bacillati</taxon>
        <taxon>Cyanobacteriota</taxon>
        <taxon>Cyanophyceae</taxon>
        <taxon>Oscillatoriophycideae</taxon>
        <taxon>Chroococcales</taxon>
        <taxon>Microcystaceae</taxon>
        <taxon>Microcystis</taxon>
    </lineage>
</organism>
<gene>
    <name evidence="1" type="ORF">BH695_5053</name>
</gene>
<name>A0AB33C906_MICA7</name>
<accession>A0AB33C906</accession>
<proteinExistence type="predicted"/>
<reference evidence="1 2" key="1">
    <citation type="journal article" date="2018" name="Harmful Algae">
        <title>The highly heterogeneous methylated genomes and diverse restriction-modification systems of bloom-forming Microcystis.</title>
        <authorList>
            <person name="Zhao L."/>
            <person name="Song Y."/>
            <person name="Li L."/>
            <person name="Gan N."/>
            <person name="Brand J.J."/>
            <person name="Song L."/>
        </authorList>
    </citation>
    <scope>NUCLEOTIDE SEQUENCE [LARGE SCALE GENOMIC DNA]</scope>
    <source>
        <strain evidence="1 2">PCC 7806SL</strain>
    </source>
</reference>
<sequence>MGAKNYHIPRLSCIEFKLRIGNFSTNAQTNSPVNAYIQQYY</sequence>
<dbReference type="AlphaFoldDB" id="A0AB33C906"/>
<protein>
    <submittedName>
        <fullName evidence="1">Uncharacterized protein</fullName>
    </submittedName>
</protein>
<evidence type="ECO:0000313" key="2">
    <source>
        <dbReference type="Proteomes" id="UP000192439"/>
    </source>
</evidence>
<evidence type="ECO:0000313" key="1">
    <source>
        <dbReference type="EMBL" id="ARI84332.1"/>
    </source>
</evidence>
<dbReference type="EMBL" id="CP020771">
    <property type="protein sequence ID" value="ARI84332.1"/>
    <property type="molecule type" value="Genomic_DNA"/>
</dbReference>
<keyword evidence="2" id="KW-1185">Reference proteome</keyword>
<dbReference type="Proteomes" id="UP000192439">
    <property type="component" value="Chromosome"/>
</dbReference>